<evidence type="ECO:0000256" key="3">
    <source>
        <dbReference type="ARBA" id="ARBA00022691"/>
    </source>
</evidence>
<dbReference type="PROSITE" id="PS51682">
    <property type="entry name" value="SAM_OMT_I"/>
    <property type="match status" value="1"/>
</dbReference>
<evidence type="ECO:0000313" key="4">
    <source>
        <dbReference type="EMBL" id="GBH33286.1"/>
    </source>
</evidence>
<dbReference type="EMBL" id="BGKI01000001">
    <property type="protein sequence ID" value="GBH33286.1"/>
    <property type="molecule type" value="Genomic_DNA"/>
</dbReference>
<dbReference type="GO" id="GO:0032259">
    <property type="term" value="P:methylation"/>
    <property type="evidence" value="ECO:0007669"/>
    <property type="project" value="UniProtKB-KW"/>
</dbReference>
<proteinExistence type="predicted"/>
<organism evidence="4 5">
    <name type="scientific">Nitrosopumilus zosterae</name>
    <dbReference type="NCBI Taxonomy" id="718286"/>
    <lineage>
        <taxon>Archaea</taxon>
        <taxon>Nitrososphaerota</taxon>
        <taxon>Nitrososphaeria</taxon>
        <taxon>Nitrosopumilales</taxon>
        <taxon>Nitrosopumilaceae</taxon>
        <taxon>Nitrosopumilus</taxon>
    </lineage>
</organism>
<dbReference type="AlphaFoldDB" id="A0A2S2KNS6"/>
<evidence type="ECO:0000256" key="2">
    <source>
        <dbReference type="ARBA" id="ARBA00022679"/>
    </source>
</evidence>
<evidence type="ECO:0000256" key="1">
    <source>
        <dbReference type="ARBA" id="ARBA00022603"/>
    </source>
</evidence>
<gene>
    <name evidence="4" type="ORF">NZNM25_00770</name>
</gene>
<keyword evidence="3" id="KW-0949">S-adenosyl-L-methionine</keyword>
<dbReference type="PANTHER" id="PTHR10509">
    <property type="entry name" value="O-METHYLTRANSFERASE-RELATED"/>
    <property type="match status" value="1"/>
</dbReference>
<comment type="caution">
    <text evidence="4">The sequence shown here is derived from an EMBL/GenBank/DDBJ whole genome shotgun (WGS) entry which is preliminary data.</text>
</comment>
<name>A0A2S2KNS6_9ARCH</name>
<dbReference type="InterPro" id="IPR050362">
    <property type="entry name" value="Cation-dep_OMT"/>
</dbReference>
<keyword evidence="2 4" id="KW-0808">Transferase</keyword>
<dbReference type="SUPFAM" id="SSF53335">
    <property type="entry name" value="S-adenosyl-L-methionine-dependent methyltransferases"/>
    <property type="match status" value="1"/>
</dbReference>
<evidence type="ECO:0000313" key="5">
    <source>
        <dbReference type="Proteomes" id="UP000245829"/>
    </source>
</evidence>
<dbReference type="GO" id="GO:0008757">
    <property type="term" value="F:S-adenosylmethionine-dependent methyltransferase activity"/>
    <property type="evidence" value="ECO:0007669"/>
    <property type="project" value="TreeGrafter"/>
</dbReference>
<accession>A0A2S2KNS6</accession>
<keyword evidence="5" id="KW-1185">Reference proteome</keyword>
<dbReference type="GO" id="GO:0008171">
    <property type="term" value="F:O-methyltransferase activity"/>
    <property type="evidence" value="ECO:0007669"/>
    <property type="project" value="InterPro"/>
</dbReference>
<dbReference type="PANTHER" id="PTHR10509:SF14">
    <property type="entry name" value="CAFFEOYL-COA O-METHYLTRANSFERASE 3-RELATED"/>
    <property type="match status" value="1"/>
</dbReference>
<dbReference type="Pfam" id="PF01596">
    <property type="entry name" value="Methyltransf_3"/>
    <property type="match status" value="1"/>
</dbReference>
<dbReference type="InterPro" id="IPR029063">
    <property type="entry name" value="SAM-dependent_MTases_sf"/>
</dbReference>
<dbReference type="InterPro" id="IPR002935">
    <property type="entry name" value="SAM_O-MeTrfase"/>
</dbReference>
<protein>
    <submittedName>
        <fullName evidence="4">Caffeoyl-CoA O-methyltransferase</fullName>
    </submittedName>
</protein>
<sequence>MKPYKSMKESIFNTLNELEVQSTLEKSRMVDTLPENRMLAITKETGELLNMLLRLKNAKNMLEIGTSVGYSSIWCAEAILEQAGKIITIEQNPNKVKRAKENFLKAEIQDAVEIKEGHALDILSKMSCIDEYKEYFDFVLIDADKENIIEYFDLILPMVSVGGIIVTDNMLYPEKYREHMKKFSDYLKENPDLNTITSNIGNGEEITIKVR</sequence>
<dbReference type="Proteomes" id="UP000245829">
    <property type="component" value="Unassembled WGS sequence"/>
</dbReference>
<dbReference type="Gene3D" id="3.40.50.150">
    <property type="entry name" value="Vaccinia Virus protein VP39"/>
    <property type="match status" value="1"/>
</dbReference>
<keyword evidence="1 4" id="KW-0489">Methyltransferase</keyword>
<reference evidence="4 5" key="1">
    <citation type="submission" date="2018-05" db="EMBL/GenBank/DDBJ databases">
        <title>genome sequencing of Nitrosopumilus sp. NM25.</title>
        <authorList>
            <person name="Mori K."/>
            <person name="Nakagawa T."/>
        </authorList>
    </citation>
    <scope>NUCLEOTIDE SEQUENCE [LARGE SCALE GENOMIC DNA]</scope>
    <source>
        <strain evidence="4 5">NM25</strain>
    </source>
</reference>